<evidence type="ECO:0000313" key="3">
    <source>
        <dbReference type="Proteomes" id="UP001560685"/>
    </source>
</evidence>
<proteinExistence type="predicted"/>
<comment type="caution">
    <text evidence="2">The sequence shown here is derived from an EMBL/GenBank/DDBJ whole genome shotgun (WGS) entry which is preliminary data.</text>
</comment>
<keyword evidence="1" id="KW-0175">Coiled coil</keyword>
<reference evidence="2 3" key="1">
    <citation type="submission" date="2024-05" db="EMBL/GenBank/DDBJ databases">
        <title>Three bacterial strains, DH-69, EH-24, and ECK-19 isolated from coastal sediments.</title>
        <authorList>
            <person name="Ye Y.-Q."/>
            <person name="Du Z.-J."/>
        </authorList>
    </citation>
    <scope>NUCLEOTIDE SEQUENCE [LARGE SCALE GENOMIC DNA]</scope>
    <source>
        <strain evidence="2 3">ECK-19</strain>
    </source>
</reference>
<feature type="coiled-coil region" evidence="1">
    <location>
        <begin position="20"/>
        <end position="54"/>
    </location>
</feature>
<organism evidence="2 3">
    <name type="scientific">Hyphococcus lacteus</name>
    <dbReference type="NCBI Taxonomy" id="3143536"/>
    <lineage>
        <taxon>Bacteria</taxon>
        <taxon>Pseudomonadati</taxon>
        <taxon>Pseudomonadota</taxon>
        <taxon>Alphaproteobacteria</taxon>
        <taxon>Parvularculales</taxon>
        <taxon>Parvularculaceae</taxon>
        <taxon>Hyphococcus</taxon>
    </lineage>
</organism>
<name>A0ABV3Z8B6_9PROT</name>
<evidence type="ECO:0000313" key="2">
    <source>
        <dbReference type="EMBL" id="MEX6634718.1"/>
    </source>
</evidence>
<dbReference type="EMBL" id="JBEHZE010000002">
    <property type="protein sequence ID" value="MEX6634718.1"/>
    <property type="molecule type" value="Genomic_DNA"/>
</dbReference>
<protein>
    <recommendedName>
        <fullName evidence="4">Flagellar export protein FliJ</fullName>
    </recommendedName>
</protein>
<dbReference type="Proteomes" id="UP001560685">
    <property type="component" value="Unassembled WGS sequence"/>
</dbReference>
<evidence type="ECO:0008006" key="4">
    <source>
        <dbReference type="Google" id="ProtNLM"/>
    </source>
</evidence>
<dbReference type="RefSeq" id="WP_369314759.1">
    <property type="nucleotide sequence ID" value="NZ_JBEHZE010000002.1"/>
</dbReference>
<dbReference type="Gene3D" id="1.10.287.1700">
    <property type="match status" value="1"/>
</dbReference>
<evidence type="ECO:0000256" key="1">
    <source>
        <dbReference type="SAM" id="Coils"/>
    </source>
</evidence>
<sequence>MSDRQTDPLIELKKIAALKFDRERHRLAAIKDELSQLENERQQLDKKMNALSSDKESNPASLINAFAYLHALTDKAGQIDREREEAHQRTLQQRQKIKEALASKIRVDDMGED</sequence>
<dbReference type="InterPro" id="IPR053716">
    <property type="entry name" value="Flag_assembly_chemotaxis_eff"/>
</dbReference>
<gene>
    <name evidence="2" type="ORF">ABFZ84_14300</name>
</gene>
<accession>A0ABV3Z8B6</accession>
<keyword evidence="3" id="KW-1185">Reference proteome</keyword>